<organism evidence="1 2">
    <name type="scientific">Rangifer tarandus platyrhynchus</name>
    <name type="common">Svalbard reindeer</name>
    <dbReference type="NCBI Taxonomy" id="3082113"/>
    <lineage>
        <taxon>Eukaryota</taxon>
        <taxon>Metazoa</taxon>
        <taxon>Chordata</taxon>
        <taxon>Craniata</taxon>
        <taxon>Vertebrata</taxon>
        <taxon>Euteleostomi</taxon>
        <taxon>Mammalia</taxon>
        <taxon>Eutheria</taxon>
        <taxon>Laurasiatheria</taxon>
        <taxon>Artiodactyla</taxon>
        <taxon>Ruminantia</taxon>
        <taxon>Pecora</taxon>
        <taxon>Cervidae</taxon>
        <taxon>Odocoileinae</taxon>
        <taxon>Rangifer</taxon>
    </lineage>
</organism>
<evidence type="ECO:0000313" key="2">
    <source>
        <dbReference type="Proteomes" id="UP001162501"/>
    </source>
</evidence>
<gene>
    <name evidence="1" type="ORF">MRATA1EN22A_LOCUS5556</name>
</gene>
<proteinExistence type="predicted"/>
<feature type="non-terminal residue" evidence="1">
    <location>
        <position position="112"/>
    </location>
</feature>
<evidence type="ECO:0000313" key="1">
    <source>
        <dbReference type="EMBL" id="CAM9653400.1"/>
    </source>
</evidence>
<protein>
    <submittedName>
        <fullName evidence="1">Uncharacterized protein</fullName>
    </submittedName>
</protein>
<reference evidence="1" key="2">
    <citation type="submission" date="2025-03" db="EMBL/GenBank/DDBJ databases">
        <authorList>
            <consortium name="ELIXIR-Norway"/>
            <consortium name="Elixir Norway"/>
        </authorList>
    </citation>
    <scope>NUCLEOTIDE SEQUENCE</scope>
</reference>
<reference evidence="1" key="1">
    <citation type="submission" date="2023-05" db="EMBL/GenBank/DDBJ databases">
        <authorList>
            <consortium name="ELIXIR-Norway"/>
        </authorList>
    </citation>
    <scope>NUCLEOTIDE SEQUENCE</scope>
</reference>
<feature type="non-terminal residue" evidence="1">
    <location>
        <position position="1"/>
    </location>
</feature>
<dbReference type="EMBL" id="OX596098">
    <property type="protein sequence ID" value="CAM9653400.1"/>
    <property type="molecule type" value="Genomic_DNA"/>
</dbReference>
<accession>A0AC59YFS9</accession>
<name>A0AC59YFS9_RANTA</name>
<dbReference type="Proteomes" id="UP001162501">
    <property type="component" value="Chromosome 14"/>
</dbReference>
<sequence>MRRSTPPPEVPADTIRPSPHPPPPAKRGRALPHHLTHPYGRPPPPPLNHRDPYPCPCPRQPSPPTTKVAQSCPTLFGLLSLLLVAILINPGISNPHQPFKITWKLSDGQTHE</sequence>